<keyword evidence="2" id="KW-1185">Reference proteome</keyword>
<dbReference type="Proteomes" id="UP000268014">
    <property type="component" value="Unassembled WGS sequence"/>
</dbReference>
<organism evidence="3">
    <name type="scientific">Haemonchus placei</name>
    <name type="common">Barber's pole worm</name>
    <dbReference type="NCBI Taxonomy" id="6290"/>
    <lineage>
        <taxon>Eukaryota</taxon>
        <taxon>Metazoa</taxon>
        <taxon>Ecdysozoa</taxon>
        <taxon>Nematoda</taxon>
        <taxon>Chromadorea</taxon>
        <taxon>Rhabditida</taxon>
        <taxon>Rhabditina</taxon>
        <taxon>Rhabditomorpha</taxon>
        <taxon>Strongyloidea</taxon>
        <taxon>Trichostrongylidae</taxon>
        <taxon>Haemonchus</taxon>
    </lineage>
</organism>
<evidence type="ECO:0000313" key="1">
    <source>
        <dbReference type="EMBL" id="VDO07136.1"/>
    </source>
</evidence>
<dbReference type="WBParaSite" id="HPLM_0000094301-mRNA-1">
    <property type="protein sequence ID" value="HPLM_0000094301-mRNA-1"/>
    <property type="gene ID" value="HPLM_0000094301"/>
</dbReference>
<evidence type="ECO:0000313" key="3">
    <source>
        <dbReference type="WBParaSite" id="HPLM_0000094301-mRNA-1"/>
    </source>
</evidence>
<dbReference type="AlphaFoldDB" id="A0A0N4VUH6"/>
<name>A0A0N4VUH6_HAEPC</name>
<reference evidence="1 2" key="2">
    <citation type="submission" date="2018-11" db="EMBL/GenBank/DDBJ databases">
        <authorList>
            <consortium name="Pathogen Informatics"/>
        </authorList>
    </citation>
    <scope>NUCLEOTIDE SEQUENCE [LARGE SCALE GENOMIC DNA]</scope>
    <source>
        <strain evidence="1 2">MHpl1</strain>
    </source>
</reference>
<reference evidence="3" key="1">
    <citation type="submission" date="2017-02" db="UniProtKB">
        <authorList>
            <consortium name="WormBaseParasite"/>
        </authorList>
    </citation>
    <scope>IDENTIFICATION</scope>
</reference>
<dbReference type="EMBL" id="UZAF01001008">
    <property type="protein sequence ID" value="VDO07136.1"/>
    <property type="molecule type" value="Genomic_DNA"/>
</dbReference>
<protein>
    <submittedName>
        <fullName evidence="3">Ovule protein</fullName>
    </submittedName>
</protein>
<accession>A0A0N4VUH6</accession>
<evidence type="ECO:0000313" key="2">
    <source>
        <dbReference type="Proteomes" id="UP000268014"/>
    </source>
</evidence>
<proteinExistence type="predicted"/>
<gene>
    <name evidence="1" type="ORF">HPLM_LOCUS944</name>
</gene>
<sequence>MVLLHFYHELNWNIMNSSILQFSIALERMIELSTASQTVWKFSEVYIPQENSIAVSYYIVDALPISDFSLKCITHLYRIGLTLHQLDRYSCI</sequence>